<reference evidence="2" key="1">
    <citation type="submission" date="2018-02" db="EMBL/GenBank/DDBJ databases">
        <title>Rhizophora mucronata_Transcriptome.</title>
        <authorList>
            <person name="Meera S.P."/>
            <person name="Sreeshan A."/>
            <person name="Augustine A."/>
        </authorList>
    </citation>
    <scope>NUCLEOTIDE SEQUENCE</scope>
    <source>
        <tissue evidence="2">Leaf</tissue>
    </source>
</reference>
<dbReference type="AlphaFoldDB" id="A0A2P2Q3T5"/>
<feature type="compositionally biased region" description="Basic and acidic residues" evidence="1">
    <location>
        <begin position="1"/>
        <end position="12"/>
    </location>
</feature>
<name>A0A2P2Q3T5_RHIMU</name>
<proteinExistence type="predicted"/>
<accession>A0A2P2Q3T5</accession>
<sequence>MGDQSRLSKEGNHAGQIFQVHKGRRDHDR</sequence>
<dbReference type="EMBL" id="GGEC01081089">
    <property type="protein sequence ID" value="MBX61573.1"/>
    <property type="molecule type" value="Transcribed_RNA"/>
</dbReference>
<feature type="region of interest" description="Disordered" evidence="1">
    <location>
        <begin position="1"/>
        <end position="29"/>
    </location>
</feature>
<protein>
    <submittedName>
        <fullName evidence="2">Uncharacterized protein</fullName>
    </submittedName>
</protein>
<organism evidence="2">
    <name type="scientific">Rhizophora mucronata</name>
    <name type="common">Asiatic mangrove</name>
    <dbReference type="NCBI Taxonomy" id="61149"/>
    <lineage>
        <taxon>Eukaryota</taxon>
        <taxon>Viridiplantae</taxon>
        <taxon>Streptophyta</taxon>
        <taxon>Embryophyta</taxon>
        <taxon>Tracheophyta</taxon>
        <taxon>Spermatophyta</taxon>
        <taxon>Magnoliopsida</taxon>
        <taxon>eudicotyledons</taxon>
        <taxon>Gunneridae</taxon>
        <taxon>Pentapetalae</taxon>
        <taxon>rosids</taxon>
        <taxon>fabids</taxon>
        <taxon>Malpighiales</taxon>
        <taxon>Rhizophoraceae</taxon>
        <taxon>Rhizophora</taxon>
    </lineage>
</organism>
<evidence type="ECO:0000313" key="2">
    <source>
        <dbReference type="EMBL" id="MBX61573.1"/>
    </source>
</evidence>
<evidence type="ECO:0000256" key="1">
    <source>
        <dbReference type="SAM" id="MobiDB-lite"/>
    </source>
</evidence>